<organism evidence="15 16">
    <name type="scientific">Allopseudospirillum japonicum</name>
    <dbReference type="NCBI Taxonomy" id="64971"/>
    <lineage>
        <taxon>Bacteria</taxon>
        <taxon>Pseudomonadati</taxon>
        <taxon>Pseudomonadota</taxon>
        <taxon>Gammaproteobacteria</taxon>
        <taxon>Oceanospirillales</taxon>
        <taxon>Oceanospirillaceae</taxon>
        <taxon>Allopseudospirillum</taxon>
    </lineage>
</organism>
<evidence type="ECO:0000259" key="14">
    <source>
        <dbReference type="Pfam" id="PF02885"/>
    </source>
</evidence>
<dbReference type="GO" id="GO:0004048">
    <property type="term" value="F:anthranilate phosphoribosyltransferase activity"/>
    <property type="evidence" value="ECO:0007669"/>
    <property type="project" value="UniProtKB-UniRule"/>
</dbReference>
<comment type="caution">
    <text evidence="12">Lacks conserved residue(s) required for the propagation of feature annotation.</text>
</comment>
<feature type="binding site" evidence="12">
    <location>
        <position position="227"/>
    </location>
    <ligand>
        <name>Mg(2+)</name>
        <dbReference type="ChEBI" id="CHEBI:18420"/>
        <label>2</label>
    </ligand>
</feature>
<evidence type="ECO:0000256" key="4">
    <source>
        <dbReference type="ARBA" id="ARBA00022676"/>
    </source>
</evidence>
<evidence type="ECO:0000256" key="1">
    <source>
        <dbReference type="ARBA" id="ARBA00004907"/>
    </source>
</evidence>
<dbReference type="SUPFAM" id="SSF47648">
    <property type="entry name" value="Nucleoside phosphorylase/phosphoribosyltransferase N-terminal domain"/>
    <property type="match status" value="1"/>
</dbReference>
<dbReference type="InterPro" id="IPR005940">
    <property type="entry name" value="Anthranilate_Pribosyl_Tfrase"/>
</dbReference>
<sequence length="341" mass="35887">MLFNQALENLIRRQDLTPTQMQHLMRTLMRGEATSAQIAAFLVALRMKGESVSEITAAAQVMRELVTPVEIADKQHLVDIVGTGGDGANLFNVSTASSFVVAAAGGRVAKHGNRSASSSSGSADLIEAAGIRLDLNPEQVKACIEQIGVGFMFAPQHHTAMKHVIGPRKEMGVRTLFNVLGPLTNPAQAPHMLLGVYSQSLVSPLAQVLHGLGAKHVLVVCSDEGLDELSIAGSTRVAELKHGHIEEYSITPEALGLSRHPLDSLKVANAQQSLQKVVAALQGTETAASEMLALNAGAALYAADIADTLAAGVHMAQDAIASGMAYQKMQELASFTEACQA</sequence>
<feature type="binding site" evidence="12">
    <location>
        <position position="82"/>
    </location>
    <ligand>
        <name>anthranilate</name>
        <dbReference type="ChEBI" id="CHEBI:16567"/>
        <label>1</label>
    </ligand>
</feature>
<evidence type="ECO:0000256" key="7">
    <source>
        <dbReference type="ARBA" id="ARBA00022822"/>
    </source>
</evidence>
<dbReference type="InterPro" id="IPR017459">
    <property type="entry name" value="Glycosyl_Trfase_fam3_N_dom"/>
</dbReference>
<dbReference type="EMBL" id="FNYH01000004">
    <property type="protein sequence ID" value="SEI54393.1"/>
    <property type="molecule type" value="Genomic_DNA"/>
</dbReference>
<feature type="binding site" evidence="12">
    <location>
        <position position="228"/>
    </location>
    <ligand>
        <name>Mg(2+)</name>
        <dbReference type="ChEBI" id="CHEBI:18420"/>
        <label>2</label>
    </ligand>
</feature>
<feature type="binding site" evidence="12">
    <location>
        <position position="82"/>
    </location>
    <ligand>
        <name>5-phospho-alpha-D-ribose 1-diphosphate</name>
        <dbReference type="ChEBI" id="CHEBI:58017"/>
    </ligand>
</feature>
<dbReference type="Pfam" id="PF02885">
    <property type="entry name" value="Glycos_trans_3N"/>
    <property type="match status" value="1"/>
</dbReference>
<keyword evidence="9 12" id="KW-0057">Aromatic amino acid biosynthesis</keyword>
<dbReference type="PANTHER" id="PTHR43285">
    <property type="entry name" value="ANTHRANILATE PHOSPHORIBOSYLTRANSFERASE"/>
    <property type="match status" value="1"/>
</dbReference>
<feature type="domain" description="Glycosyl transferase family 3 N-terminal" evidence="14">
    <location>
        <begin position="5"/>
        <end position="64"/>
    </location>
</feature>
<evidence type="ECO:0000256" key="11">
    <source>
        <dbReference type="ARBA" id="ARBA00061188"/>
    </source>
</evidence>
<dbReference type="EC" id="2.4.2.18" evidence="12"/>
<dbReference type="FunFam" id="3.40.1030.10:FF:000002">
    <property type="entry name" value="Anthranilate phosphoribosyltransferase"/>
    <property type="match status" value="1"/>
</dbReference>
<feature type="domain" description="Glycosyl transferase family 3" evidence="13">
    <location>
        <begin position="75"/>
        <end position="326"/>
    </location>
</feature>
<feature type="binding site" evidence="12">
    <location>
        <begin position="85"/>
        <end position="86"/>
    </location>
    <ligand>
        <name>5-phospho-alpha-D-ribose 1-diphosphate</name>
        <dbReference type="ChEBI" id="CHEBI:58017"/>
    </ligand>
</feature>
<name>A0A1H6RF57_9GAMM</name>
<dbReference type="HAMAP" id="MF_00211">
    <property type="entry name" value="TrpD"/>
    <property type="match status" value="1"/>
</dbReference>
<dbReference type="STRING" id="64971.SAMN05421831_10417"/>
<reference evidence="16" key="1">
    <citation type="submission" date="2016-10" db="EMBL/GenBank/DDBJ databases">
        <authorList>
            <person name="Varghese N."/>
            <person name="Submissions S."/>
        </authorList>
    </citation>
    <scope>NUCLEOTIDE SEQUENCE [LARGE SCALE GENOMIC DNA]</scope>
    <source>
        <strain evidence="16">DSM 7165</strain>
    </source>
</reference>
<dbReference type="UniPathway" id="UPA00035">
    <property type="reaction ID" value="UER00041"/>
</dbReference>
<evidence type="ECO:0000256" key="3">
    <source>
        <dbReference type="ARBA" id="ARBA00022605"/>
    </source>
</evidence>
<dbReference type="GO" id="GO:0005829">
    <property type="term" value="C:cytosol"/>
    <property type="evidence" value="ECO:0007669"/>
    <property type="project" value="TreeGrafter"/>
</dbReference>
<keyword evidence="6 12" id="KW-0479">Metal-binding</keyword>
<dbReference type="RefSeq" id="WP_093308899.1">
    <property type="nucleotide sequence ID" value="NZ_FNYH01000004.1"/>
</dbReference>
<keyword evidence="3 12" id="KW-0028">Amino-acid biosynthesis</keyword>
<feature type="binding site" evidence="12">
    <location>
        <position position="122"/>
    </location>
    <ligand>
        <name>5-phospho-alpha-D-ribose 1-diphosphate</name>
        <dbReference type="ChEBI" id="CHEBI:58017"/>
    </ligand>
</feature>
<comment type="similarity">
    <text evidence="11">In the C-terminal section; belongs to the anthranilate phosphoribosyltransferase family.</text>
</comment>
<comment type="pathway">
    <text evidence="1 12">Amino-acid biosynthesis; L-tryptophan biosynthesis; L-tryptophan from chorismate: step 2/5.</text>
</comment>
<evidence type="ECO:0000256" key="2">
    <source>
        <dbReference type="ARBA" id="ARBA00011738"/>
    </source>
</evidence>
<dbReference type="AlphaFoldDB" id="A0A1H6RF57"/>
<proteinExistence type="inferred from homology"/>
<feature type="binding site" evidence="12">
    <location>
        <begin position="110"/>
        <end position="118"/>
    </location>
    <ligand>
        <name>5-phospho-alpha-D-ribose 1-diphosphate</name>
        <dbReference type="ChEBI" id="CHEBI:58017"/>
    </ligand>
</feature>
<gene>
    <name evidence="12" type="primary">trpD</name>
    <name evidence="15" type="ORF">SAMN05421831_10417</name>
</gene>
<accession>A0A1H6RF57</accession>
<protein>
    <recommendedName>
        <fullName evidence="12">Anthranilate phosphoribosyltransferase</fullName>
        <ecNumber evidence="12">2.4.2.18</ecNumber>
    </recommendedName>
</protein>
<keyword evidence="8 12" id="KW-0460">Magnesium</keyword>
<comment type="catalytic activity">
    <reaction evidence="10 12">
        <text>N-(5-phospho-beta-D-ribosyl)anthranilate + diphosphate = 5-phospho-alpha-D-ribose 1-diphosphate + anthranilate</text>
        <dbReference type="Rhea" id="RHEA:11768"/>
        <dbReference type="ChEBI" id="CHEBI:16567"/>
        <dbReference type="ChEBI" id="CHEBI:18277"/>
        <dbReference type="ChEBI" id="CHEBI:33019"/>
        <dbReference type="ChEBI" id="CHEBI:58017"/>
        <dbReference type="EC" id="2.4.2.18"/>
    </reaction>
</comment>
<dbReference type="SUPFAM" id="SSF52418">
    <property type="entry name" value="Nucleoside phosphorylase/phosphoribosyltransferase catalytic domain"/>
    <property type="match status" value="1"/>
</dbReference>
<keyword evidence="4 12" id="KW-0328">Glycosyltransferase</keyword>
<dbReference type="InterPro" id="IPR036320">
    <property type="entry name" value="Glycosyl_Trfase_fam3_N_dom_sf"/>
</dbReference>
<feature type="binding site" evidence="12">
    <location>
        <position position="94"/>
    </location>
    <ligand>
        <name>Mg(2+)</name>
        <dbReference type="ChEBI" id="CHEBI:18420"/>
        <label>1</label>
    </ligand>
</feature>
<evidence type="ECO:0000313" key="16">
    <source>
        <dbReference type="Proteomes" id="UP000242999"/>
    </source>
</evidence>
<dbReference type="GO" id="GO:0000287">
    <property type="term" value="F:magnesium ion binding"/>
    <property type="evidence" value="ECO:0007669"/>
    <property type="project" value="UniProtKB-UniRule"/>
</dbReference>
<dbReference type="Gene3D" id="1.20.970.10">
    <property type="entry name" value="Transferase, Pyrimidine Nucleoside Phosphorylase, Chain C"/>
    <property type="match status" value="1"/>
</dbReference>
<evidence type="ECO:0000256" key="12">
    <source>
        <dbReference type="HAMAP-Rule" id="MF_00211"/>
    </source>
</evidence>
<feature type="binding site" evidence="12">
    <location>
        <begin position="92"/>
        <end position="95"/>
    </location>
    <ligand>
        <name>5-phospho-alpha-D-ribose 1-diphosphate</name>
        <dbReference type="ChEBI" id="CHEBI:58017"/>
    </ligand>
</feature>
<dbReference type="OrthoDB" id="9806430at2"/>
<dbReference type="Proteomes" id="UP000242999">
    <property type="component" value="Unassembled WGS sequence"/>
</dbReference>
<comment type="similarity">
    <text evidence="12">Belongs to the anthranilate phosphoribosyltransferase family.</text>
</comment>
<dbReference type="FunFam" id="1.20.970.10:FF:000006">
    <property type="entry name" value="Anthranilate phosphoribosyltransferase"/>
    <property type="match status" value="1"/>
</dbReference>
<comment type="function">
    <text evidence="12">Catalyzes the transfer of the phosphoribosyl group of 5-phosphorylribose-1-pyrophosphate (PRPP) to anthranilate to yield N-(5'-phosphoribosyl)-anthranilate (PRA).</text>
</comment>
<evidence type="ECO:0000313" key="15">
    <source>
        <dbReference type="EMBL" id="SEI54393.1"/>
    </source>
</evidence>
<evidence type="ECO:0000259" key="13">
    <source>
        <dbReference type="Pfam" id="PF00591"/>
    </source>
</evidence>
<feature type="binding site" evidence="12">
    <location>
        <position position="228"/>
    </location>
    <ligand>
        <name>Mg(2+)</name>
        <dbReference type="ChEBI" id="CHEBI:18420"/>
        <label>1</label>
    </ligand>
</feature>
<evidence type="ECO:0000256" key="6">
    <source>
        <dbReference type="ARBA" id="ARBA00022723"/>
    </source>
</evidence>
<keyword evidence="16" id="KW-1185">Reference proteome</keyword>
<evidence type="ECO:0000256" key="9">
    <source>
        <dbReference type="ARBA" id="ARBA00023141"/>
    </source>
</evidence>
<dbReference type="InterPro" id="IPR035902">
    <property type="entry name" value="Nuc_phospho_transferase"/>
</dbReference>
<dbReference type="Gene3D" id="3.40.1030.10">
    <property type="entry name" value="Nucleoside phosphorylase/phosphoribosyltransferase catalytic domain"/>
    <property type="match status" value="1"/>
</dbReference>
<dbReference type="GO" id="GO:0000162">
    <property type="term" value="P:L-tryptophan biosynthetic process"/>
    <property type="evidence" value="ECO:0007669"/>
    <property type="project" value="UniProtKB-UniRule"/>
</dbReference>
<dbReference type="Pfam" id="PF00591">
    <property type="entry name" value="Glycos_transf_3"/>
    <property type="match status" value="1"/>
</dbReference>
<feature type="binding site" evidence="12">
    <location>
        <position position="113"/>
    </location>
    <ligand>
        <name>anthranilate</name>
        <dbReference type="ChEBI" id="CHEBI:16567"/>
        <label>1</label>
    </ligand>
</feature>
<keyword evidence="7 12" id="KW-0822">Tryptophan biosynthesis</keyword>
<dbReference type="NCBIfam" id="TIGR01245">
    <property type="entry name" value="trpD"/>
    <property type="match status" value="1"/>
</dbReference>
<evidence type="ECO:0000256" key="8">
    <source>
        <dbReference type="ARBA" id="ARBA00022842"/>
    </source>
</evidence>
<comment type="subunit">
    <text evidence="2 12">Homodimer.</text>
</comment>
<comment type="cofactor">
    <cofactor evidence="12">
        <name>Mg(2+)</name>
        <dbReference type="ChEBI" id="CHEBI:18420"/>
    </cofactor>
    <text evidence="12">Binds 2 magnesium ions per monomer.</text>
</comment>
<keyword evidence="5 12" id="KW-0808">Transferase</keyword>
<dbReference type="InterPro" id="IPR000312">
    <property type="entry name" value="Glycosyl_Trfase_fam3"/>
</dbReference>
<feature type="binding site" evidence="12">
    <location>
        <position position="168"/>
    </location>
    <ligand>
        <name>anthranilate</name>
        <dbReference type="ChEBI" id="CHEBI:16567"/>
        <label>2</label>
    </ligand>
</feature>
<evidence type="ECO:0000256" key="10">
    <source>
        <dbReference type="ARBA" id="ARBA00052328"/>
    </source>
</evidence>
<dbReference type="PANTHER" id="PTHR43285:SF2">
    <property type="entry name" value="ANTHRANILATE PHOSPHORIBOSYLTRANSFERASE"/>
    <property type="match status" value="1"/>
</dbReference>
<evidence type="ECO:0000256" key="5">
    <source>
        <dbReference type="ARBA" id="ARBA00022679"/>
    </source>
</evidence>